<feature type="transmembrane region" description="Helical" evidence="6">
    <location>
        <begin position="180"/>
        <end position="198"/>
    </location>
</feature>
<feature type="transmembrane region" description="Helical" evidence="6">
    <location>
        <begin position="53"/>
        <end position="75"/>
    </location>
</feature>
<organism evidence="7">
    <name type="scientific">uncultured Mycoplasmataceae bacterium</name>
    <dbReference type="NCBI Taxonomy" id="300027"/>
    <lineage>
        <taxon>Bacteria</taxon>
        <taxon>Bacillati</taxon>
        <taxon>Mycoplasmatota</taxon>
        <taxon>Mollicutes</taxon>
        <taxon>Mycoplasmataceae</taxon>
        <taxon>environmental samples</taxon>
    </lineage>
</organism>
<keyword evidence="4 6" id="KW-1133">Transmembrane helix</keyword>
<proteinExistence type="predicted"/>
<dbReference type="AlphaFoldDB" id="A0A6G9HGW7"/>
<feature type="transmembrane region" description="Helical" evidence="6">
    <location>
        <begin position="453"/>
        <end position="475"/>
    </location>
</feature>
<dbReference type="GO" id="GO:0005886">
    <property type="term" value="C:plasma membrane"/>
    <property type="evidence" value="ECO:0007669"/>
    <property type="project" value="UniProtKB-SubCell"/>
</dbReference>
<feature type="transmembrane region" description="Helical" evidence="6">
    <location>
        <begin position="21"/>
        <end position="41"/>
    </location>
</feature>
<feature type="transmembrane region" description="Helical" evidence="6">
    <location>
        <begin position="584"/>
        <end position="605"/>
    </location>
</feature>
<feature type="transmembrane region" description="Helical" evidence="6">
    <location>
        <begin position="417"/>
        <end position="441"/>
    </location>
</feature>
<feature type="transmembrane region" description="Helical" evidence="6">
    <location>
        <begin position="219"/>
        <end position="237"/>
    </location>
</feature>
<feature type="transmembrane region" description="Helical" evidence="6">
    <location>
        <begin position="495"/>
        <end position="516"/>
    </location>
</feature>
<comment type="subcellular location">
    <subcellularLocation>
        <location evidence="1">Cell membrane</location>
        <topology evidence="1">Multi-pass membrane protein</topology>
    </subcellularLocation>
</comment>
<keyword evidence="3 6" id="KW-0812">Transmembrane</keyword>
<evidence type="ECO:0000256" key="2">
    <source>
        <dbReference type="ARBA" id="ARBA00022475"/>
    </source>
</evidence>
<evidence type="ECO:0000256" key="6">
    <source>
        <dbReference type="SAM" id="Phobius"/>
    </source>
</evidence>
<evidence type="ECO:0000256" key="5">
    <source>
        <dbReference type="ARBA" id="ARBA00023136"/>
    </source>
</evidence>
<feature type="transmembrane region" description="Helical" evidence="6">
    <location>
        <begin position="367"/>
        <end position="384"/>
    </location>
</feature>
<feature type="transmembrane region" description="Helical" evidence="6">
    <location>
        <begin position="528"/>
        <end position="552"/>
    </location>
</feature>
<evidence type="ECO:0000313" key="7">
    <source>
        <dbReference type="EMBL" id="QIQ09937.1"/>
    </source>
</evidence>
<keyword evidence="5 6" id="KW-0472">Membrane</keyword>
<dbReference type="Pfam" id="PF03606">
    <property type="entry name" value="DcuC"/>
    <property type="match status" value="1"/>
</dbReference>
<feature type="transmembrane region" description="Helical" evidence="6">
    <location>
        <begin position="87"/>
        <end position="107"/>
    </location>
</feature>
<evidence type="ECO:0000256" key="1">
    <source>
        <dbReference type="ARBA" id="ARBA00004651"/>
    </source>
</evidence>
<protein>
    <submittedName>
        <fullName evidence="7">Transporter</fullName>
    </submittedName>
</protein>
<sequence>MKQTKNVIKEKKYWNKIIWSNLFFTYALLFLILCCTCWSSAFNGDKNKFCANLAFGCFLLIVSFVLIVTFTILNVKKNQNILKYSKFIAYLYTTWIPIAGAITSYVYKIKENKLVKNKKAYAPSAYTILFFLTLVIALIIWIIYLTKGVITYETDGKTVTGVVPGILDVLMSPLKGFVDAAELIIFLLIIGAFLQIVNASKSIEAGISAIIKKMNGKEIYLIPVLMLCFSIGGTTFGMCEETLPFYLILTPIMLAAGFDTLTSLFTILFGAGLGVAGSILNPFLVAPAVDAATKAGVEGLTTTTGIAWRIITYALLVIVGITCVTYHAYRVKKDPKKSIVYEQFEDHHKHFKIGNTEQYQLNTKRKAILWIFGFTFLLMILMVIDWEGLIPGFTGFTWFNNWLRENLPFIWSGEHGIGGWSLIEMSFLFFTSALIIGIITWKSEEDFLQNIFTGARDFIGVAFIIAIARGLSMMLTSSGVNSILVSGLSNMMNNINAQLGILIIFVIFIILSFLIPSTSGFASTVFPVMGPAIATSTSGLTVSGAITTFSLANGFVNLFSPTAGPFVAGCSLCKVSLNDFYKGAWKTLGIILLTMVTLILIGTTVPKLF</sequence>
<keyword evidence="2" id="KW-1003">Cell membrane</keyword>
<evidence type="ECO:0000256" key="3">
    <source>
        <dbReference type="ARBA" id="ARBA00022692"/>
    </source>
</evidence>
<dbReference type="InterPro" id="IPR018385">
    <property type="entry name" value="C4_dicarb_anaerob_car-like"/>
</dbReference>
<dbReference type="EMBL" id="MN991199">
    <property type="protein sequence ID" value="QIQ09937.1"/>
    <property type="molecule type" value="Genomic_DNA"/>
</dbReference>
<gene>
    <name evidence="7" type="ORF">PlMoll_1000</name>
</gene>
<dbReference type="InterPro" id="IPR051679">
    <property type="entry name" value="DASS-Related_Transporters"/>
</dbReference>
<dbReference type="PANTHER" id="PTHR43652:SF6">
    <property type="entry name" value="ARGININE REPRESSOR"/>
    <property type="match status" value="1"/>
</dbReference>
<dbReference type="PANTHER" id="PTHR43652">
    <property type="entry name" value="BASIC AMINO ACID ANTIPORTER YFCC-RELATED"/>
    <property type="match status" value="1"/>
</dbReference>
<accession>A0A6G9HGW7</accession>
<evidence type="ECO:0000256" key="4">
    <source>
        <dbReference type="ARBA" id="ARBA00022989"/>
    </source>
</evidence>
<feature type="transmembrane region" description="Helical" evidence="6">
    <location>
        <begin position="127"/>
        <end position="146"/>
    </location>
</feature>
<reference evidence="7" key="1">
    <citation type="journal article" date="2020" name="J. ISSAAS">
        <title>Lactobacilli and other gastrointestinal microbiota of Peromyscus leucopus, reservoir host for agents of Lyme disease and other zoonoses in North America.</title>
        <authorList>
            <person name="Milovic A."/>
            <person name="Bassam K."/>
            <person name="Shao H."/>
            <person name="Chatzistamou I."/>
            <person name="Tufts D.M."/>
            <person name="Diuk-Wasser M."/>
            <person name="Barbour A.G."/>
        </authorList>
    </citation>
    <scope>NUCLEOTIDE SEQUENCE</scope>
    <source>
        <strain evidence="7">LL85</strain>
    </source>
</reference>
<name>A0A6G9HGW7_9MOLU</name>
<feature type="transmembrane region" description="Helical" evidence="6">
    <location>
        <begin position="243"/>
        <end position="261"/>
    </location>
</feature>
<feature type="transmembrane region" description="Helical" evidence="6">
    <location>
        <begin position="268"/>
        <end position="286"/>
    </location>
</feature>
<feature type="transmembrane region" description="Helical" evidence="6">
    <location>
        <begin position="306"/>
        <end position="329"/>
    </location>
</feature>